<dbReference type="SUPFAM" id="SSF55455">
    <property type="entry name" value="SRF-like"/>
    <property type="match status" value="1"/>
</dbReference>
<feature type="region of interest" description="Disordered" evidence="6">
    <location>
        <begin position="457"/>
        <end position="496"/>
    </location>
</feature>
<dbReference type="GO" id="GO:0045944">
    <property type="term" value="P:positive regulation of transcription by RNA polymerase II"/>
    <property type="evidence" value="ECO:0007669"/>
    <property type="project" value="TreeGrafter"/>
</dbReference>
<dbReference type="Pfam" id="PF00319">
    <property type="entry name" value="SRF-TF"/>
    <property type="match status" value="1"/>
</dbReference>
<dbReference type="GO" id="GO:0046983">
    <property type="term" value="F:protein dimerization activity"/>
    <property type="evidence" value="ECO:0007669"/>
    <property type="project" value="InterPro"/>
</dbReference>
<dbReference type="AlphaFoldDB" id="A0AAN9TTP0"/>
<keyword evidence="2" id="KW-0805">Transcription regulation</keyword>
<dbReference type="FunFam" id="3.40.1810.10:FF:000001">
    <property type="entry name" value="Myocyte-specific enhancer factor 2A homolog"/>
    <property type="match status" value="1"/>
</dbReference>
<evidence type="ECO:0000256" key="2">
    <source>
        <dbReference type="ARBA" id="ARBA00023015"/>
    </source>
</evidence>
<feature type="region of interest" description="Disordered" evidence="6">
    <location>
        <begin position="292"/>
        <end position="377"/>
    </location>
</feature>
<dbReference type="InterPro" id="IPR002100">
    <property type="entry name" value="TF_MADSbox"/>
</dbReference>
<protein>
    <recommendedName>
        <fullName evidence="7">MADS-box domain-containing protein</fullName>
    </recommendedName>
</protein>
<dbReference type="GO" id="GO:0042826">
    <property type="term" value="F:histone deacetylase binding"/>
    <property type="evidence" value="ECO:0007669"/>
    <property type="project" value="TreeGrafter"/>
</dbReference>
<evidence type="ECO:0000313" key="8">
    <source>
        <dbReference type="EMBL" id="KAK7604702.1"/>
    </source>
</evidence>
<dbReference type="PANTHER" id="PTHR11945:SF534">
    <property type="entry name" value="MYOCYTE-SPECIFIC ENHANCER FACTOR 2"/>
    <property type="match status" value="1"/>
</dbReference>
<dbReference type="GO" id="GO:0000978">
    <property type="term" value="F:RNA polymerase II cis-regulatory region sequence-specific DNA binding"/>
    <property type="evidence" value="ECO:0007669"/>
    <property type="project" value="TreeGrafter"/>
</dbReference>
<keyword evidence="4" id="KW-0804">Transcription</keyword>
<feature type="region of interest" description="Disordered" evidence="6">
    <location>
        <begin position="133"/>
        <end position="152"/>
    </location>
</feature>
<dbReference type="SMART" id="SM00432">
    <property type="entry name" value="MADS"/>
    <property type="match status" value="1"/>
</dbReference>
<dbReference type="Proteomes" id="UP001367676">
    <property type="component" value="Unassembled WGS sequence"/>
</dbReference>
<evidence type="ECO:0000313" key="9">
    <source>
        <dbReference type="Proteomes" id="UP001367676"/>
    </source>
</evidence>
<dbReference type="PROSITE" id="PS50066">
    <property type="entry name" value="MADS_BOX_2"/>
    <property type="match status" value="1"/>
</dbReference>
<evidence type="ECO:0000259" key="7">
    <source>
        <dbReference type="PROSITE" id="PS50066"/>
    </source>
</evidence>
<dbReference type="GO" id="GO:0030154">
    <property type="term" value="P:cell differentiation"/>
    <property type="evidence" value="ECO:0007669"/>
    <property type="project" value="TreeGrafter"/>
</dbReference>
<evidence type="ECO:0000256" key="3">
    <source>
        <dbReference type="ARBA" id="ARBA00023125"/>
    </source>
</evidence>
<feature type="domain" description="MADS-box" evidence="7">
    <location>
        <begin position="60"/>
        <end position="102"/>
    </location>
</feature>
<reference evidence="8 9" key="1">
    <citation type="submission" date="2024-03" db="EMBL/GenBank/DDBJ databases">
        <title>Adaptation during the transition from Ophiocordyceps entomopathogen to insect associate is accompanied by gene loss and intensified selection.</title>
        <authorList>
            <person name="Ward C.M."/>
            <person name="Onetto C.A."/>
            <person name="Borneman A.R."/>
        </authorList>
    </citation>
    <scope>NUCLEOTIDE SEQUENCE [LARGE SCALE GENOMIC DNA]</scope>
    <source>
        <strain evidence="8">AWRI1</strain>
        <tissue evidence="8">Single Adult Female</tissue>
    </source>
</reference>
<keyword evidence="5" id="KW-0539">Nucleus</keyword>
<comment type="caution">
    <text evidence="8">The sequence shown here is derived from an EMBL/GenBank/DDBJ whole genome shotgun (WGS) entry which is preliminary data.</text>
</comment>
<dbReference type="InterPro" id="IPR036879">
    <property type="entry name" value="TF_MADSbox_sf"/>
</dbReference>
<gene>
    <name evidence="8" type="ORF">V9T40_005888</name>
</gene>
<dbReference type="PRINTS" id="PR00404">
    <property type="entry name" value="MADSDOMAIN"/>
</dbReference>
<evidence type="ECO:0000256" key="1">
    <source>
        <dbReference type="ARBA" id="ARBA00004123"/>
    </source>
</evidence>
<keyword evidence="3" id="KW-0238">DNA-binding</keyword>
<dbReference type="PANTHER" id="PTHR11945">
    <property type="entry name" value="MADS BOX PROTEIN"/>
    <property type="match status" value="1"/>
</dbReference>
<feature type="compositionally biased region" description="Low complexity" evidence="6">
    <location>
        <begin position="457"/>
        <end position="477"/>
    </location>
</feature>
<feature type="compositionally biased region" description="Polar residues" evidence="6">
    <location>
        <begin position="307"/>
        <end position="336"/>
    </location>
</feature>
<dbReference type="GO" id="GO:0005634">
    <property type="term" value="C:nucleus"/>
    <property type="evidence" value="ECO:0007669"/>
    <property type="project" value="UniProtKB-SubCell"/>
</dbReference>
<dbReference type="EMBL" id="JBBCAQ010000003">
    <property type="protein sequence ID" value="KAK7604702.1"/>
    <property type="molecule type" value="Genomic_DNA"/>
</dbReference>
<evidence type="ECO:0000256" key="6">
    <source>
        <dbReference type="SAM" id="MobiDB-lite"/>
    </source>
</evidence>
<accession>A0AAN9TTP0</accession>
<sequence length="543" mass="59577">MPLAVRYFCNWTLSCNKSVRLLSVRVFRSRRAHHRPPELPTTTEFNILAPSPLPPQPPWVTFNKRKFGVMKKAYELSVLCDCEIALIIFSSSNKLYQYASTDMDKVLLKYTEYNEPHESLTNRNIIEALNKKEHKNGPCSPDSPEDTADYQLTPTTERKCSMIDEQFQMIMQKNASLSANNNRVRVDVVRRLPRCTSSFEVAAAPSRRVPTGRRNVEASSSSIWSLYASKRRKKEGLIFCGTLRGSSAGVVGGGGWRVFENHFWLAGAPRSRTPQMDVHIFSIGNPQIEQLDTPNYSLPLPTAPMGNFNNDSSLLQTSPHMGQNSVSPRPSSSEAESVSVYPGGSMLEMSNGYPNSSSPGLGGSPSPGPSPIPPNIKLKIDEASKMPSSTTISAARPNLRVVIPNQHDENNQGHATSLNTPVVAGSSVLTYPNIFSELNNNTDLTLQSMWPSMTPHPSLHLSVPSSSPATSSPSPNSVHIKSEPNSPPRPDHHSLAHMLSHSPHVALTSQHLLPGNSLTSAADLRHDYDGGPVNKRPRDSWGP</sequence>
<organism evidence="8 9">
    <name type="scientific">Parthenolecanium corni</name>
    <dbReference type="NCBI Taxonomy" id="536013"/>
    <lineage>
        <taxon>Eukaryota</taxon>
        <taxon>Metazoa</taxon>
        <taxon>Ecdysozoa</taxon>
        <taxon>Arthropoda</taxon>
        <taxon>Hexapoda</taxon>
        <taxon>Insecta</taxon>
        <taxon>Pterygota</taxon>
        <taxon>Neoptera</taxon>
        <taxon>Paraneoptera</taxon>
        <taxon>Hemiptera</taxon>
        <taxon>Sternorrhyncha</taxon>
        <taxon>Coccoidea</taxon>
        <taxon>Coccidae</taxon>
        <taxon>Parthenolecanium</taxon>
    </lineage>
</organism>
<feature type="region of interest" description="Disordered" evidence="6">
    <location>
        <begin position="523"/>
        <end position="543"/>
    </location>
</feature>
<keyword evidence="9" id="KW-1185">Reference proteome</keyword>
<evidence type="ECO:0000256" key="4">
    <source>
        <dbReference type="ARBA" id="ARBA00023163"/>
    </source>
</evidence>
<comment type="subcellular location">
    <subcellularLocation>
        <location evidence="1">Nucleus</location>
    </subcellularLocation>
</comment>
<name>A0AAN9TTP0_9HEMI</name>
<dbReference type="Gene3D" id="3.40.1810.10">
    <property type="entry name" value="Transcription factor, MADS-box"/>
    <property type="match status" value="1"/>
</dbReference>
<feature type="compositionally biased region" description="Low complexity" evidence="6">
    <location>
        <begin position="350"/>
        <end position="359"/>
    </location>
</feature>
<evidence type="ECO:0000256" key="5">
    <source>
        <dbReference type="ARBA" id="ARBA00023242"/>
    </source>
</evidence>
<proteinExistence type="predicted"/>
<dbReference type="GO" id="GO:0000981">
    <property type="term" value="F:DNA-binding transcription factor activity, RNA polymerase II-specific"/>
    <property type="evidence" value="ECO:0007669"/>
    <property type="project" value="TreeGrafter"/>
</dbReference>